<feature type="compositionally biased region" description="Polar residues" evidence="1">
    <location>
        <begin position="67"/>
        <end position="79"/>
    </location>
</feature>
<evidence type="ECO:0000313" key="3">
    <source>
        <dbReference type="Proteomes" id="UP000324222"/>
    </source>
</evidence>
<dbReference type="Proteomes" id="UP000324222">
    <property type="component" value="Unassembled WGS sequence"/>
</dbReference>
<reference evidence="2 3" key="1">
    <citation type="submission" date="2019-05" db="EMBL/GenBank/DDBJ databases">
        <title>Another draft genome of Portunus trituberculatus and its Hox gene families provides insights of decapod evolution.</title>
        <authorList>
            <person name="Jeong J.-H."/>
            <person name="Song I."/>
            <person name="Kim S."/>
            <person name="Choi T."/>
            <person name="Kim D."/>
            <person name="Ryu S."/>
            <person name="Kim W."/>
        </authorList>
    </citation>
    <scope>NUCLEOTIDE SEQUENCE [LARGE SCALE GENOMIC DNA]</scope>
    <source>
        <tissue evidence="2">Muscle</tissue>
    </source>
</reference>
<protein>
    <submittedName>
        <fullName evidence="2">Uncharacterized protein</fullName>
    </submittedName>
</protein>
<gene>
    <name evidence="2" type="ORF">E2C01_072107</name>
</gene>
<evidence type="ECO:0000256" key="1">
    <source>
        <dbReference type="SAM" id="MobiDB-lite"/>
    </source>
</evidence>
<evidence type="ECO:0000313" key="2">
    <source>
        <dbReference type="EMBL" id="MPC77648.1"/>
    </source>
</evidence>
<dbReference type="EMBL" id="VSRR010046358">
    <property type="protein sequence ID" value="MPC77648.1"/>
    <property type="molecule type" value="Genomic_DNA"/>
</dbReference>
<feature type="region of interest" description="Disordered" evidence="1">
    <location>
        <begin position="46"/>
        <end position="85"/>
    </location>
</feature>
<dbReference type="AlphaFoldDB" id="A0A5B7I9U9"/>
<keyword evidence="3" id="KW-1185">Reference proteome</keyword>
<comment type="caution">
    <text evidence="2">The sequence shown here is derived from an EMBL/GenBank/DDBJ whole genome shotgun (WGS) entry which is preliminary data.</text>
</comment>
<accession>A0A5B7I9U9</accession>
<sequence length="85" mass="8938">MGTGLEEREICLGDVPDPEMMVLLPDAPTPTARGLEERDNRLGVAGGVRGGVAPLPLARDSPMALTRSLTDTPCNSGGTSRDRLH</sequence>
<organism evidence="2 3">
    <name type="scientific">Portunus trituberculatus</name>
    <name type="common">Swimming crab</name>
    <name type="synonym">Neptunus trituberculatus</name>
    <dbReference type="NCBI Taxonomy" id="210409"/>
    <lineage>
        <taxon>Eukaryota</taxon>
        <taxon>Metazoa</taxon>
        <taxon>Ecdysozoa</taxon>
        <taxon>Arthropoda</taxon>
        <taxon>Crustacea</taxon>
        <taxon>Multicrustacea</taxon>
        <taxon>Malacostraca</taxon>
        <taxon>Eumalacostraca</taxon>
        <taxon>Eucarida</taxon>
        <taxon>Decapoda</taxon>
        <taxon>Pleocyemata</taxon>
        <taxon>Brachyura</taxon>
        <taxon>Eubrachyura</taxon>
        <taxon>Portunoidea</taxon>
        <taxon>Portunidae</taxon>
        <taxon>Portuninae</taxon>
        <taxon>Portunus</taxon>
    </lineage>
</organism>
<proteinExistence type="predicted"/>
<name>A0A5B7I9U9_PORTR</name>